<dbReference type="SUPFAM" id="SSF46785">
    <property type="entry name" value="Winged helix' DNA-binding domain"/>
    <property type="match status" value="1"/>
</dbReference>
<protein>
    <submittedName>
        <fullName evidence="6">LysR family transcriptional regulator</fullName>
    </submittedName>
</protein>
<reference evidence="6" key="1">
    <citation type="journal article" date="2014" name="Int. J. Syst. Evol. Microbiol.">
        <title>Complete genome sequence of Corynebacterium casei LMG S-19264T (=DSM 44701T), isolated from a smear-ripened cheese.</title>
        <authorList>
            <consortium name="US DOE Joint Genome Institute (JGI-PGF)"/>
            <person name="Walter F."/>
            <person name="Albersmeier A."/>
            <person name="Kalinowski J."/>
            <person name="Ruckert C."/>
        </authorList>
    </citation>
    <scope>NUCLEOTIDE SEQUENCE</scope>
    <source>
        <strain evidence="6">KCTC 42249</strain>
    </source>
</reference>
<dbReference type="InterPro" id="IPR058163">
    <property type="entry name" value="LysR-type_TF_proteobact-type"/>
</dbReference>
<dbReference type="PROSITE" id="PS50931">
    <property type="entry name" value="HTH_LYSR"/>
    <property type="match status" value="1"/>
</dbReference>
<dbReference type="Pfam" id="PF03466">
    <property type="entry name" value="LysR_substrate"/>
    <property type="match status" value="1"/>
</dbReference>
<dbReference type="SUPFAM" id="SSF53850">
    <property type="entry name" value="Periplasmic binding protein-like II"/>
    <property type="match status" value="1"/>
</dbReference>
<dbReference type="PANTHER" id="PTHR30537">
    <property type="entry name" value="HTH-TYPE TRANSCRIPTIONAL REGULATOR"/>
    <property type="match status" value="1"/>
</dbReference>
<evidence type="ECO:0000259" key="5">
    <source>
        <dbReference type="PROSITE" id="PS50931"/>
    </source>
</evidence>
<evidence type="ECO:0000313" key="7">
    <source>
        <dbReference type="Proteomes" id="UP000630142"/>
    </source>
</evidence>
<evidence type="ECO:0000256" key="4">
    <source>
        <dbReference type="ARBA" id="ARBA00023163"/>
    </source>
</evidence>
<dbReference type="InterPro" id="IPR036388">
    <property type="entry name" value="WH-like_DNA-bd_sf"/>
</dbReference>
<comment type="similarity">
    <text evidence="1">Belongs to the LysR transcriptional regulatory family.</text>
</comment>
<keyword evidence="4" id="KW-0804">Transcription</keyword>
<dbReference type="Pfam" id="PF00126">
    <property type="entry name" value="HTH_1"/>
    <property type="match status" value="1"/>
</dbReference>
<keyword evidence="2" id="KW-0805">Transcription regulation</keyword>
<proteinExistence type="inferred from homology"/>
<feature type="domain" description="HTH lysR-type" evidence="5">
    <location>
        <begin position="1"/>
        <end position="59"/>
    </location>
</feature>
<dbReference type="RefSeq" id="WP_189503087.1">
    <property type="nucleotide sequence ID" value="NZ_BMZQ01000001.1"/>
</dbReference>
<dbReference type="Proteomes" id="UP000630142">
    <property type="component" value="Unassembled WGS sequence"/>
</dbReference>
<accession>A0A8J3DWL1</accession>
<dbReference type="CDD" id="cd08422">
    <property type="entry name" value="PBP2_CrgA_like"/>
    <property type="match status" value="1"/>
</dbReference>
<reference evidence="6" key="2">
    <citation type="submission" date="2020-09" db="EMBL/GenBank/DDBJ databases">
        <authorList>
            <person name="Sun Q."/>
            <person name="Kim S."/>
        </authorList>
    </citation>
    <scope>NUCLEOTIDE SEQUENCE</scope>
    <source>
        <strain evidence="6">KCTC 42249</strain>
    </source>
</reference>
<keyword evidence="7" id="KW-1185">Reference proteome</keyword>
<dbReference type="AlphaFoldDB" id="A0A8J3DWL1"/>
<dbReference type="Gene3D" id="3.40.190.290">
    <property type="match status" value="1"/>
</dbReference>
<dbReference type="PANTHER" id="PTHR30537:SF5">
    <property type="entry name" value="HTH-TYPE TRANSCRIPTIONAL ACTIVATOR TTDR-RELATED"/>
    <property type="match status" value="1"/>
</dbReference>
<dbReference type="Gene3D" id="1.10.10.10">
    <property type="entry name" value="Winged helix-like DNA-binding domain superfamily/Winged helix DNA-binding domain"/>
    <property type="match status" value="1"/>
</dbReference>
<name>A0A8J3DWL1_9HYPH</name>
<evidence type="ECO:0000256" key="1">
    <source>
        <dbReference type="ARBA" id="ARBA00009437"/>
    </source>
</evidence>
<gene>
    <name evidence="6" type="ORF">GCM10016234_18030</name>
</gene>
<dbReference type="GO" id="GO:0003700">
    <property type="term" value="F:DNA-binding transcription factor activity"/>
    <property type="evidence" value="ECO:0007669"/>
    <property type="project" value="InterPro"/>
</dbReference>
<evidence type="ECO:0000256" key="2">
    <source>
        <dbReference type="ARBA" id="ARBA00023015"/>
    </source>
</evidence>
<dbReference type="InterPro" id="IPR000847">
    <property type="entry name" value="LysR_HTH_N"/>
</dbReference>
<sequence length="300" mass="33180">MDTLTRMRAFIDVVEAEGFSAAARKIGRSKALLSKYVRELEDELGALLLNRTTRQFSMTEAGHTYYQRAAEIVREIDSLSDTVRESSGDVRGRIKMSAPRTFADAAIGQSLVDFAKENPQITLEIRLDDRFIDLVEEGFDLAIRITRLESSSLIARRLAPFTTRLCASPALIEKHGIPQKPQDLSNLPCIIDTNTRYLSSWPFCNEAGETISVAVSGPMEVNSPLASRAAAISGLGFALLPDFVAAPAIEDGTLVSVLQDRIPRDGGIFVVYPHRRYLPAKVRALVDFLAVWFKAHEARL</sequence>
<organism evidence="6 7">
    <name type="scientific">Tianweitania populi</name>
    <dbReference type="NCBI Taxonomy" id="1607949"/>
    <lineage>
        <taxon>Bacteria</taxon>
        <taxon>Pseudomonadati</taxon>
        <taxon>Pseudomonadota</taxon>
        <taxon>Alphaproteobacteria</taxon>
        <taxon>Hyphomicrobiales</taxon>
        <taxon>Phyllobacteriaceae</taxon>
        <taxon>Tianweitania</taxon>
    </lineage>
</organism>
<comment type="caution">
    <text evidence="6">The sequence shown here is derived from an EMBL/GenBank/DDBJ whole genome shotgun (WGS) entry which is preliminary data.</text>
</comment>
<evidence type="ECO:0000256" key="3">
    <source>
        <dbReference type="ARBA" id="ARBA00023125"/>
    </source>
</evidence>
<dbReference type="InterPro" id="IPR036390">
    <property type="entry name" value="WH_DNA-bd_sf"/>
</dbReference>
<dbReference type="FunFam" id="1.10.10.10:FF:000001">
    <property type="entry name" value="LysR family transcriptional regulator"/>
    <property type="match status" value="1"/>
</dbReference>
<dbReference type="EMBL" id="BMZQ01000001">
    <property type="protein sequence ID" value="GHD13001.1"/>
    <property type="molecule type" value="Genomic_DNA"/>
</dbReference>
<keyword evidence="3" id="KW-0238">DNA-binding</keyword>
<dbReference type="InterPro" id="IPR005119">
    <property type="entry name" value="LysR_subst-bd"/>
</dbReference>
<evidence type="ECO:0000313" key="6">
    <source>
        <dbReference type="EMBL" id="GHD13001.1"/>
    </source>
</evidence>
<dbReference type="GO" id="GO:0003677">
    <property type="term" value="F:DNA binding"/>
    <property type="evidence" value="ECO:0007669"/>
    <property type="project" value="UniProtKB-KW"/>
</dbReference>